<dbReference type="SMART" id="SM00969">
    <property type="entry name" value="SOCS_box"/>
    <property type="match status" value="1"/>
</dbReference>
<dbReference type="SUPFAM" id="SSF50978">
    <property type="entry name" value="WD40 repeat-like"/>
    <property type="match status" value="1"/>
</dbReference>
<reference evidence="8" key="1">
    <citation type="journal article" date="2002" name="Science">
        <title>The draft genome of Ciona intestinalis: insights into chordate and vertebrate origins.</title>
        <authorList>
            <person name="Dehal P."/>
            <person name="Satou Y."/>
            <person name="Campbell R.K."/>
            <person name="Chapman J."/>
            <person name="Degnan B."/>
            <person name="De Tomaso A."/>
            <person name="Davidson B."/>
            <person name="Di Gregorio A."/>
            <person name="Gelpke M."/>
            <person name="Goodstein D.M."/>
            <person name="Harafuji N."/>
            <person name="Hastings K.E."/>
            <person name="Ho I."/>
            <person name="Hotta K."/>
            <person name="Huang W."/>
            <person name="Kawashima T."/>
            <person name="Lemaire P."/>
            <person name="Martinez D."/>
            <person name="Meinertzhagen I.A."/>
            <person name="Necula S."/>
            <person name="Nonaka M."/>
            <person name="Putnam N."/>
            <person name="Rash S."/>
            <person name="Saiga H."/>
            <person name="Satake M."/>
            <person name="Terry A."/>
            <person name="Yamada L."/>
            <person name="Wang H.G."/>
            <person name="Awazu S."/>
            <person name="Azumi K."/>
            <person name="Boore J."/>
            <person name="Branno M."/>
            <person name="Chin-Bow S."/>
            <person name="DeSantis R."/>
            <person name="Doyle S."/>
            <person name="Francino P."/>
            <person name="Keys D.N."/>
            <person name="Haga S."/>
            <person name="Hayashi H."/>
            <person name="Hino K."/>
            <person name="Imai K.S."/>
            <person name="Inaba K."/>
            <person name="Kano S."/>
            <person name="Kobayashi K."/>
            <person name="Kobayashi M."/>
            <person name="Lee B.I."/>
            <person name="Makabe K.W."/>
            <person name="Manohar C."/>
            <person name="Matassi G."/>
            <person name="Medina M."/>
            <person name="Mochizuki Y."/>
            <person name="Mount S."/>
            <person name="Morishita T."/>
            <person name="Miura S."/>
            <person name="Nakayama A."/>
            <person name="Nishizaka S."/>
            <person name="Nomoto H."/>
            <person name="Ohta F."/>
            <person name="Oishi K."/>
            <person name="Rigoutsos I."/>
            <person name="Sano M."/>
            <person name="Sasaki A."/>
            <person name="Sasakura Y."/>
            <person name="Shoguchi E."/>
            <person name="Shin-i T."/>
            <person name="Spagnuolo A."/>
            <person name="Stainier D."/>
            <person name="Suzuki M.M."/>
            <person name="Tassy O."/>
            <person name="Takatori N."/>
            <person name="Tokuoka M."/>
            <person name="Yagi K."/>
            <person name="Yoshizaki F."/>
            <person name="Wada S."/>
            <person name="Zhang C."/>
            <person name="Hyatt P.D."/>
            <person name="Larimer F."/>
            <person name="Detter C."/>
            <person name="Doggett N."/>
            <person name="Glavina T."/>
            <person name="Hawkins T."/>
            <person name="Richardson P."/>
            <person name="Lucas S."/>
            <person name="Kohara Y."/>
            <person name="Levine M."/>
            <person name="Satoh N."/>
            <person name="Rokhsar D.S."/>
        </authorList>
    </citation>
    <scope>NUCLEOTIDE SEQUENCE [LARGE SCALE GENOMIC DNA]</scope>
</reference>
<dbReference type="PROSITE" id="PS50294">
    <property type="entry name" value="WD_REPEATS_REGION"/>
    <property type="match status" value="2"/>
</dbReference>
<evidence type="ECO:0000256" key="5">
    <source>
        <dbReference type="PROSITE-ProRule" id="PRU00221"/>
    </source>
</evidence>
<sequence length="420" mass="46111">MVNFNSAKQIKFSANFDKEIASDVTELPSIYSGVSRWKPGRESKCCAFSSDGSKFAWCNGHGFVKVVKCNSGEDITTEEITSRGDSANLKVQSKKRGCQIVRLLDCGKNVVSMEFAPKLPLFQSKVNSTSLLAIGLERGSIKIWNVDTGDMVYTLADHTQSVTGLTFATKGEPLMISCSEDFTMKVWDLGEDGNMSLTIKGHNSPIHYLALSPNDPSILASVGMGKAVYLWKLPHKRTYKKLRLLRGHNNDVVSCSWSPDGALLATASHDTTVIVWEPFSGDQILVLGHLFPMPSPIYVGGSNGAWVKSVCFSKDGTKIATVCEDNRIRVWKPWLQDTSMLENTIPKEGYQCRISPDGCIIAVGKQDGSVTMIKDSSTEVNSLLHLCRLAVRKSFSLSLLQTIALPPPIMEYLAYRPSIA</sequence>
<feature type="repeat" description="WD" evidence="5">
    <location>
        <begin position="199"/>
        <end position="241"/>
    </location>
</feature>
<dbReference type="HOGENOM" id="CLU_056876_0_0_1"/>
<dbReference type="STRING" id="7719.ENSCINP00000016914"/>
<feature type="repeat" description="WD" evidence="5">
    <location>
        <begin position="245"/>
        <end position="286"/>
    </location>
</feature>
<dbReference type="AlphaFoldDB" id="F6QH89"/>
<dbReference type="SUPFAM" id="SSF158235">
    <property type="entry name" value="SOCS box-like"/>
    <property type="match status" value="1"/>
</dbReference>
<dbReference type="Proteomes" id="UP000008144">
    <property type="component" value="Chromosome 10"/>
</dbReference>
<dbReference type="Gene3D" id="2.130.10.10">
    <property type="entry name" value="YVTN repeat-like/Quinoprotein amine dehydrogenase"/>
    <property type="match status" value="2"/>
</dbReference>
<keyword evidence="8" id="KW-1185">Reference proteome</keyword>
<evidence type="ECO:0000313" key="8">
    <source>
        <dbReference type="Proteomes" id="UP000008144"/>
    </source>
</evidence>
<dbReference type="PANTHER" id="PTHR15622">
    <property type="entry name" value="WD40 REPEAT PROTEIN"/>
    <property type="match status" value="1"/>
</dbReference>
<dbReference type="EMBL" id="EAAA01000500">
    <property type="status" value="NOT_ANNOTATED_CDS"/>
    <property type="molecule type" value="Genomic_DNA"/>
</dbReference>
<reference evidence="7" key="2">
    <citation type="journal article" date="2008" name="Genome Biol.">
        <title>Improved genome assembly and evidence-based global gene model set for the chordate Ciona intestinalis: new insight into intron and operon populations.</title>
        <authorList>
            <person name="Satou Y."/>
            <person name="Mineta K."/>
            <person name="Ogasawara M."/>
            <person name="Sasakura Y."/>
            <person name="Shoguchi E."/>
            <person name="Ueno K."/>
            <person name="Yamada L."/>
            <person name="Matsumoto J."/>
            <person name="Wasserscheid J."/>
            <person name="Dewar K."/>
            <person name="Wiley G.B."/>
            <person name="Macmil S.L."/>
            <person name="Roe B.A."/>
            <person name="Zeller R.W."/>
            <person name="Hastings K.E."/>
            <person name="Lemaire P."/>
            <person name="Lindquist E."/>
            <person name="Endo T."/>
            <person name="Hotta K."/>
            <person name="Inaba K."/>
        </authorList>
    </citation>
    <scope>NUCLEOTIDE SEQUENCE [LARGE SCALE GENOMIC DNA]</scope>
    <source>
        <strain evidence="7">wild type</strain>
    </source>
</reference>
<dbReference type="InterPro" id="IPR001680">
    <property type="entry name" value="WD40_rpt"/>
</dbReference>
<feature type="repeat" description="WD" evidence="5">
    <location>
        <begin position="307"/>
        <end position="332"/>
    </location>
</feature>
<comment type="pathway">
    <text evidence="1">Protein modification; protein ubiquitination.</text>
</comment>
<dbReference type="PROSITE" id="PS50082">
    <property type="entry name" value="WD_REPEATS_2"/>
    <property type="match status" value="4"/>
</dbReference>
<evidence type="ECO:0000313" key="7">
    <source>
        <dbReference type="Ensembl" id="ENSCINP00000016914.3"/>
    </source>
</evidence>
<dbReference type="SMART" id="SM00253">
    <property type="entry name" value="SOCS"/>
    <property type="match status" value="1"/>
</dbReference>
<feature type="repeat" description="WD" evidence="5">
    <location>
        <begin position="155"/>
        <end position="189"/>
    </location>
</feature>
<keyword evidence="3" id="KW-0677">Repeat</keyword>
<dbReference type="OMA" id="YVWDPHT"/>
<evidence type="ECO:0000256" key="4">
    <source>
        <dbReference type="ARBA" id="ARBA00022786"/>
    </source>
</evidence>
<feature type="domain" description="SOCS box" evidence="6">
    <location>
        <begin position="378"/>
        <end position="419"/>
    </location>
</feature>
<evidence type="ECO:0000256" key="1">
    <source>
        <dbReference type="ARBA" id="ARBA00004906"/>
    </source>
</evidence>
<dbReference type="InterPro" id="IPR019775">
    <property type="entry name" value="WD40_repeat_CS"/>
</dbReference>
<evidence type="ECO:0000256" key="2">
    <source>
        <dbReference type="ARBA" id="ARBA00022574"/>
    </source>
</evidence>
<evidence type="ECO:0000256" key="3">
    <source>
        <dbReference type="ARBA" id="ARBA00022737"/>
    </source>
</evidence>
<protein>
    <recommendedName>
        <fullName evidence="6">SOCS box domain-containing protein</fullName>
    </recommendedName>
</protein>
<dbReference type="Pfam" id="PF07525">
    <property type="entry name" value="SOCS_box"/>
    <property type="match status" value="1"/>
</dbReference>
<reference evidence="7" key="3">
    <citation type="submission" date="2025-08" db="UniProtKB">
        <authorList>
            <consortium name="Ensembl"/>
        </authorList>
    </citation>
    <scope>IDENTIFICATION</scope>
</reference>
<keyword evidence="4" id="KW-0833">Ubl conjugation pathway</keyword>
<dbReference type="Ensembl" id="ENSCINT00000016914.3">
    <property type="protein sequence ID" value="ENSCINP00000016914.3"/>
    <property type="gene ID" value="ENSCING00000014024.2"/>
</dbReference>
<dbReference type="InterPro" id="IPR015943">
    <property type="entry name" value="WD40/YVTN_repeat-like_dom_sf"/>
</dbReference>
<dbReference type="Gene3D" id="1.10.750.20">
    <property type="entry name" value="SOCS box"/>
    <property type="match status" value="1"/>
</dbReference>
<dbReference type="InterPro" id="IPR001496">
    <property type="entry name" value="SOCS_box"/>
</dbReference>
<dbReference type="PANTHER" id="PTHR15622:SF2">
    <property type="entry name" value="U4_U6 SMALL NUCLEAR RIBONUCLEOPROTEIN PRP4"/>
    <property type="match status" value="1"/>
</dbReference>
<dbReference type="PROSITE" id="PS00678">
    <property type="entry name" value="WD_REPEATS_1"/>
    <property type="match status" value="1"/>
</dbReference>
<dbReference type="FunCoup" id="F6QH89">
    <property type="interactions" value="9"/>
</dbReference>
<keyword evidence="2 5" id="KW-0853">WD repeat</keyword>
<dbReference type="UniPathway" id="UPA00143"/>
<dbReference type="InterPro" id="IPR036322">
    <property type="entry name" value="WD40_repeat_dom_sf"/>
</dbReference>
<reference evidence="7" key="4">
    <citation type="submission" date="2025-09" db="UniProtKB">
        <authorList>
            <consortium name="Ensembl"/>
        </authorList>
    </citation>
    <scope>IDENTIFICATION</scope>
</reference>
<dbReference type="Pfam" id="PF00400">
    <property type="entry name" value="WD40"/>
    <property type="match status" value="4"/>
</dbReference>
<dbReference type="InterPro" id="IPR051983">
    <property type="entry name" value="WSB_SOCS-box_domain"/>
</dbReference>
<dbReference type="GO" id="GO:0000209">
    <property type="term" value="P:protein polyubiquitination"/>
    <property type="evidence" value="ECO:0000318"/>
    <property type="project" value="GO_Central"/>
</dbReference>
<dbReference type="PROSITE" id="PS50225">
    <property type="entry name" value="SOCS"/>
    <property type="match status" value="1"/>
</dbReference>
<dbReference type="GeneTree" id="ENSGT00890000139406"/>
<evidence type="ECO:0000259" key="6">
    <source>
        <dbReference type="PROSITE" id="PS50225"/>
    </source>
</evidence>
<dbReference type="InParanoid" id="F6QH89"/>
<organism evidence="7 8">
    <name type="scientific">Ciona intestinalis</name>
    <name type="common">Transparent sea squirt</name>
    <name type="synonym">Ascidia intestinalis</name>
    <dbReference type="NCBI Taxonomy" id="7719"/>
    <lineage>
        <taxon>Eukaryota</taxon>
        <taxon>Metazoa</taxon>
        <taxon>Chordata</taxon>
        <taxon>Tunicata</taxon>
        <taxon>Ascidiacea</taxon>
        <taxon>Phlebobranchia</taxon>
        <taxon>Cionidae</taxon>
        <taxon>Ciona</taxon>
    </lineage>
</organism>
<accession>F6QH89</accession>
<dbReference type="SMART" id="SM00320">
    <property type="entry name" value="WD40"/>
    <property type="match status" value="7"/>
</dbReference>
<dbReference type="InterPro" id="IPR036036">
    <property type="entry name" value="SOCS_box-like_dom_sf"/>
</dbReference>
<proteinExistence type="predicted"/>
<dbReference type="GO" id="GO:0035556">
    <property type="term" value="P:intracellular signal transduction"/>
    <property type="evidence" value="ECO:0007669"/>
    <property type="project" value="InterPro"/>
</dbReference>
<name>F6QH89_CIOIN</name>